<dbReference type="WBParaSite" id="GPLIN_000335800">
    <property type="protein sequence ID" value="GPLIN_000335800"/>
    <property type="gene ID" value="GPLIN_000335800"/>
</dbReference>
<evidence type="ECO:0000313" key="2">
    <source>
        <dbReference type="WBParaSite" id="GPLIN_000335800"/>
    </source>
</evidence>
<protein>
    <submittedName>
        <fullName evidence="2">COMM domain-containing protein</fullName>
    </submittedName>
</protein>
<dbReference type="Proteomes" id="UP000050741">
    <property type="component" value="Unassembled WGS sequence"/>
</dbReference>
<reference evidence="1" key="1">
    <citation type="submission" date="2014-05" db="EMBL/GenBank/DDBJ databases">
        <title>The genome and life-stage specific transcriptomes of Globodera pallida elucidate key aspects of plant parasitism by a cyst nematode.</title>
        <authorList>
            <person name="Cotton J.A."/>
            <person name="Lilley C.J."/>
            <person name="Jones L.M."/>
            <person name="Kikuchi T."/>
            <person name="Reid A.J."/>
            <person name="Thorpe P."/>
            <person name="Tsai I.J."/>
            <person name="Beasley H."/>
            <person name="Blok V."/>
            <person name="Cock P.J.A."/>
            <person name="Van den Akker S.E."/>
            <person name="Holroyd N."/>
            <person name="Hunt M."/>
            <person name="Mantelin S."/>
            <person name="Naghra H."/>
            <person name="Pain A."/>
            <person name="Palomares-Rius J.E."/>
            <person name="Zarowiecki M."/>
            <person name="Berriman M."/>
            <person name="Jones J.T."/>
            <person name="Urwin P.E."/>
        </authorList>
    </citation>
    <scope>NUCLEOTIDE SEQUENCE [LARGE SCALE GENOMIC DNA]</scope>
    <source>
        <strain evidence="1">Lindley</strain>
    </source>
</reference>
<proteinExistence type="predicted"/>
<evidence type="ECO:0000313" key="1">
    <source>
        <dbReference type="Proteomes" id="UP000050741"/>
    </source>
</evidence>
<name>A0A183BRX2_GLOPA</name>
<accession>A0A183BRX2</accession>
<reference evidence="2" key="2">
    <citation type="submission" date="2016-06" db="UniProtKB">
        <authorList>
            <consortium name="WormBaseParasite"/>
        </authorList>
    </citation>
    <scope>IDENTIFICATION</scope>
</reference>
<dbReference type="AlphaFoldDB" id="A0A183BRX2"/>
<sequence length="205" mass="21820">MDQQLLERLKQLNDISLHQIDGDLAAPAVGDACRTLLRALSGDAAAGEEAKTICSEPFANAIHSVASDCLRLGIGPDELSREIESNAALVAGGDNGLLNAFLDAYGANFDALKMTVLKSTDSAAVYPKVIGMDWSILSVVESTEGAEIEEPLAEIAFKTISPPGASASAAEELFKFVCNKNQLQDLQWKVKEACNFVHKLAAKEN</sequence>
<organism evidence="1 2">
    <name type="scientific">Globodera pallida</name>
    <name type="common">Potato cyst nematode worm</name>
    <name type="synonym">Heterodera pallida</name>
    <dbReference type="NCBI Taxonomy" id="36090"/>
    <lineage>
        <taxon>Eukaryota</taxon>
        <taxon>Metazoa</taxon>
        <taxon>Ecdysozoa</taxon>
        <taxon>Nematoda</taxon>
        <taxon>Chromadorea</taxon>
        <taxon>Rhabditida</taxon>
        <taxon>Tylenchina</taxon>
        <taxon>Tylenchomorpha</taxon>
        <taxon>Tylenchoidea</taxon>
        <taxon>Heteroderidae</taxon>
        <taxon>Heteroderinae</taxon>
        <taxon>Globodera</taxon>
    </lineage>
</organism>
<keyword evidence="1" id="KW-1185">Reference proteome</keyword>